<protein>
    <submittedName>
        <fullName evidence="2">Uncharacterized protein</fullName>
    </submittedName>
</protein>
<reference evidence="2 3" key="1">
    <citation type="submission" date="2024-01" db="EMBL/GenBank/DDBJ databases">
        <title>Pedobacter sp. nov., isolated from oil-contaminated soil.</title>
        <authorList>
            <person name="Le N.T.T."/>
        </authorList>
    </citation>
    <scope>NUCLEOTIDE SEQUENCE [LARGE SCALE GENOMIC DNA]</scope>
    <source>
        <strain evidence="2 3">VNH31</strain>
    </source>
</reference>
<keyword evidence="1" id="KW-0732">Signal</keyword>
<sequence>MNKILIKLFLFVGLLFGGSAVAQSGLNNNSNWKTPIPNTVLPSSPTSPNNLTGNVTVNPFSIQAPPVPSIPSLAGLNLPTNIPNINLNNLIPAMPVSPPAPAVPSPAFVASMAPTAPMISLPVLPTLPPVAPITPVPELRLVVRP</sequence>
<keyword evidence="3" id="KW-1185">Reference proteome</keyword>
<proteinExistence type="predicted"/>
<dbReference type="Proteomes" id="UP001337681">
    <property type="component" value="Unassembled WGS sequence"/>
</dbReference>
<dbReference type="EMBL" id="JAZDQU010000001">
    <property type="protein sequence ID" value="MEE1884811.1"/>
    <property type="molecule type" value="Genomic_DNA"/>
</dbReference>
<accession>A0ABU7H0N9</accession>
<name>A0ABU7H0N9_9SPHI</name>
<feature type="chain" id="PRO_5046552077" evidence="1">
    <location>
        <begin position="23"/>
        <end position="145"/>
    </location>
</feature>
<comment type="caution">
    <text evidence="2">The sequence shown here is derived from an EMBL/GenBank/DDBJ whole genome shotgun (WGS) entry which is preliminary data.</text>
</comment>
<evidence type="ECO:0000313" key="3">
    <source>
        <dbReference type="Proteomes" id="UP001337681"/>
    </source>
</evidence>
<dbReference type="RefSeq" id="WP_330145721.1">
    <property type="nucleotide sequence ID" value="NZ_JAZDQU010000001.1"/>
</dbReference>
<feature type="signal peptide" evidence="1">
    <location>
        <begin position="1"/>
        <end position="22"/>
    </location>
</feature>
<organism evidence="2 3">
    <name type="scientific">Pedobacter flavus</name>
    <dbReference type="NCBI Taxonomy" id="3113906"/>
    <lineage>
        <taxon>Bacteria</taxon>
        <taxon>Pseudomonadati</taxon>
        <taxon>Bacteroidota</taxon>
        <taxon>Sphingobacteriia</taxon>
        <taxon>Sphingobacteriales</taxon>
        <taxon>Sphingobacteriaceae</taxon>
        <taxon>Pedobacter</taxon>
    </lineage>
</organism>
<evidence type="ECO:0000313" key="2">
    <source>
        <dbReference type="EMBL" id="MEE1884811.1"/>
    </source>
</evidence>
<gene>
    <name evidence="2" type="ORF">VRU49_05180</name>
</gene>
<evidence type="ECO:0000256" key="1">
    <source>
        <dbReference type="SAM" id="SignalP"/>
    </source>
</evidence>